<dbReference type="RefSeq" id="WP_009837014.1">
    <property type="nucleotide sequence ID" value="NZ_AAOH01000001.1"/>
</dbReference>
<dbReference type="Proteomes" id="UP000006201">
    <property type="component" value="Unassembled WGS sequence"/>
</dbReference>
<keyword evidence="1" id="KW-1133">Transmembrane helix</keyword>
<dbReference type="InterPro" id="IPR010178">
    <property type="entry name" value="Lit"/>
</dbReference>
<feature type="transmembrane region" description="Helical" evidence="1">
    <location>
        <begin position="164"/>
        <end position="188"/>
    </location>
</feature>
<comment type="caution">
    <text evidence="2">The sequence shown here is derived from an EMBL/GenBank/DDBJ whole genome shotgun (WGS) entry which is preliminary data.</text>
</comment>
<sequence>MRFLLLKFDRFAANLYWFAMSVFLLIVLAWLSWQSLTLSDFHYSFWYDWLEIKQHIVLYGPQNRHYLGLELLTTSQHVALFGQIVAAIHQHGQGLAEITFYNGAMLQPLLTPAEITHLQDVANLIDVATAVAYGSMFFLIVLMGYPRLLKRSYPHFYFKAVCRFYLITLFTLGLFLILIGPKAVFYWFHTLVFPDGHQWFFYYQDSLMTTLMKAPDLFGAIAIALVFYVMVIGGLFVLLIKGVMKINSNI</sequence>
<dbReference type="HOGENOM" id="CLU_079007_0_0_6"/>
<reference evidence="2 3" key="1">
    <citation type="submission" date="2006-02" db="EMBL/GenBank/DDBJ databases">
        <authorList>
            <person name="Moran M.A."/>
            <person name="Kjelleberg S."/>
            <person name="Egan S."/>
            <person name="Saunders N."/>
            <person name="Thomas T."/>
            <person name="Ferriera S."/>
            <person name="Johnson J."/>
            <person name="Kravitz S."/>
            <person name="Halpern A."/>
            <person name="Remington K."/>
            <person name="Beeson K."/>
            <person name="Tran B."/>
            <person name="Rogers Y.-H."/>
            <person name="Friedman R."/>
            <person name="Venter J.C."/>
        </authorList>
    </citation>
    <scope>NUCLEOTIDE SEQUENCE [LARGE SCALE GENOMIC DNA]</scope>
    <source>
        <strain evidence="2 3">D2</strain>
    </source>
</reference>
<evidence type="ECO:0000313" key="3">
    <source>
        <dbReference type="Proteomes" id="UP000006201"/>
    </source>
</evidence>
<gene>
    <name evidence="2" type="ORF">PTD2_04066</name>
</gene>
<keyword evidence="3" id="KW-1185">Reference proteome</keyword>
<accession>A4C584</accession>
<name>A4C584_9GAMM</name>
<keyword evidence="1" id="KW-0812">Transmembrane</keyword>
<dbReference type="STRING" id="87626.PTD2_04066"/>
<feature type="transmembrane region" description="Helical" evidence="1">
    <location>
        <begin position="217"/>
        <end position="240"/>
    </location>
</feature>
<organism evidence="2 3">
    <name type="scientific">Pseudoalteromonas tunicata D2</name>
    <dbReference type="NCBI Taxonomy" id="87626"/>
    <lineage>
        <taxon>Bacteria</taxon>
        <taxon>Pseudomonadati</taxon>
        <taxon>Pseudomonadota</taxon>
        <taxon>Gammaproteobacteria</taxon>
        <taxon>Alteromonadales</taxon>
        <taxon>Pseudoalteromonadaceae</taxon>
        <taxon>Pseudoalteromonas</taxon>
    </lineage>
</organism>
<protein>
    <recommendedName>
        <fullName evidence="4">DUF1461 domain-containing protein</fullName>
    </recommendedName>
</protein>
<feature type="transmembrane region" description="Helical" evidence="1">
    <location>
        <begin position="12"/>
        <end position="33"/>
    </location>
</feature>
<evidence type="ECO:0000313" key="2">
    <source>
        <dbReference type="EMBL" id="EAR30716.1"/>
    </source>
</evidence>
<evidence type="ECO:0000256" key="1">
    <source>
        <dbReference type="SAM" id="Phobius"/>
    </source>
</evidence>
<proteinExistence type="predicted"/>
<keyword evidence="1" id="KW-0472">Membrane</keyword>
<feature type="transmembrane region" description="Helical" evidence="1">
    <location>
        <begin position="121"/>
        <end position="143"/>
    </location>
</feature>
<dbReference type="EMBL" id="AAOH01000001">
    <property type="protein sequence ID" value="EAR30716.1"/>
    <property type="molecule type" value="Genomic_DNA"/>
</dbReference>
<dbReference type="Pfam" id="PF07314">
    <property type="entry name" value="Lit"/>
    <property type="match status" value="1"/>
</dbReference>
<dbReference type="AlphaFoldDB" id="A4C584"/>
<evidence type="ECO:0008006" key="4">
    <source>
        <dbReference type="Google" id="ProtNLM"/>
    </source>
</evidence>
<dbReference type="eggNOG" id="ENOG5030EEF">
    <property type="taxonomic scope" value="Bacteria"/>
</dbReference>